<name>A0A2R4T689_9ACTN</name>
<gene>
    <name evidence="1" type="ORF">SLUN_22970</name>
</gene>
<organism evidence="1 2">
    <name type="scientific">Streptomyces lunaelactis</name>
    <dbReference type="NCBI Taxonomy" id="1535768"/>
    <lineage>
        <taxon>Bacteria</taxon>
        <taxon>Bacillati</taxon>
        <taxon>Actinomycetota</taxon>
        <taxon>Actinomycetes</taxon>
        <taxon>Kitasatosporales</taxon>
        <taxon>Streptomycetaceae</taxon>
        <taxon>Streptomyces</taxon>
    </lineage>
</organism>
<proteinExistence type="predicted"/>
<evidence type="ECO:0000313" key="1">
    <source>
        <dbReference type="EMBL" id="AVZ74604.1"/>
    </source>
</evidence>
<dbReference type="KEGG" id="slk:SLUN_22970"/>
<dbReference type="EMBL" id="CP026304">
    <property type="protein sequence ID" value="AVZ74604.1"/>
    <property type="molecule type" value="Genomic_DNA"/>
</dbReference>
<keyword evidence="2" id="KW-1185">Reference proteome</keyword>
<protein>
    <submittedName>
        <fullName evidence="1">Uncharacterized protein</fullName>
    </submittedName>
</protein>
<dbReference type="AlphaFoldDB" id="A0A2R4T689"/>
<dbReference type="OrthoDB" id="3464282at2"/>
<reference evidence="1 2" key="1">
    <citation type="submission" date="2018-01" db="EMBL/GenBank/DDBJ databases">
        <title>Complete genome sequence of Streptomyces lunaelactis MM109T, a Ferroverdin A producer isolated from cave moonmilk deposits.</title>
        <authorList>
            <person name="Naome A."/>
            <person name="Martinet L."/>
            <person name="Maciejewska M."/>
            <person name="Anderssen S."/>
            <person name="Adam D."/>
            <person name="Tenconi E."/>
            <person name="Deflandre B."/>
            <person name="Arguelles-Arias A."/>
            <person name="Calusinska M."/>
            <person name="Copieters W."/>
            <person name="Karim L."/>
            <person name="Hanikenne M."/>
            <person name="Baurain D."/>
            <person name="van Wezel G."/>
            <person name="Smargiasso N."/>
            <person name="de Pauw E."/>
            <person name="Delfosse P."/>
            <person name="Rigali S."/>
        </authorList>
    </citation>
    <scope>NUCLEOTIDE SEQUENCE [LARGE SCALE GENOMIC DNA]</scope>
    <source>
        <strain evidence="1 2">MM109</strain>
    </source>
</reference>
<evidence type="ECO:0000313" key="2">
    <source>
        <dbReference type="Proteomes" id="UP000244201"/>
    </source>
</evidence>
<accession>A0A2R4T689</accession>
<sequence>MGTDISGFVECRAWRADVGERDVVWRAAVDLYHLNDTRNYDAFGCLFGVRNFANFRPLAAERGRPVDASEEVRAELDRLAPWPDQAYGTTRITWADLKAVDWDEPAERPDSRIHQYRQTLDGLKLVGKAAWDPRFAQALNLPQRPTDPPQTWPEGTEWLIGDTLYRSETLRRRDAVREDGEWKPVWEAMETLAAQHGGDNVRLVVWFDN</sequence>
<dbReference type="Proteomes" id="UP000244201">
    <property type="component" value="Chromosome"/>
</dbReference>